<evidence type="ECO:0000313" key="3">
    <source>
        <dbReference type="EMBL" id="MBM5572149.1"/>
    </source>
</evidence>
<dbReference type="RefSeq" id="WP_203571480.1">
    <property type="nucleotide sequence ID" value="NZ_WOFE01000005.1"/>
</dbReference>
<dbReference type="Gene3D" id="2.60.40.10">
    <property type="entry name" value="Immunoglobulins"/>
    <property type="match status" value="1"/>
</dbReference>
<comment type="caution">
    <text evidence="3">The sequence shown here is derived from an EMBL/GenBank/DDBJ whole genome shotgun (WGS) entry which is preliminary data.</text>
</comment>
<dbReference type="PANTHER" id="PTHR30251:SF4">
    <property type="entry name" value="SLR1668 PROTEIN"/>
    <property type="match status" value="1"/>
</dbReference>
<dbReference type="SUPFAM" id="SSF49354">
    <property type="entry name" value="PapD-like"/>
    <property type="match status" value="1"/>
</dbReference>
<dbReference type="InterPro" id="IPR008962">
    <property type="entry name" value="PapD-like_sf"/>
</dbReference>
<name>A0ABS2CDB9_9NEIS</name>
<accession>A0ABS2CDB9</accession>
<dbReference type="Pfam" id="PF00345">
    <property type="entry name" value="PapD_N"/>
    <property type="match status" value="1"/>
</dbReference>
<gene>
    <name evidence="3" type="ORF">GM173_11240</name>
</gene>
<dbReference type="EMBL" id="WOFE01000005">
    <property type="protein sequence ID" value="MBM5572149.1"/>
    <property type="molecule type" value="Genomic_DNA"/>
</dbReference>
<sequence>MRWILATALATTATLSLAGEFTVSPIRAELPASRNSEAITVSNNGDSPLRVSLELKRWTQDASGNDIYTDAPDELVYFPRQFEIPPKKKQVVRVARRAPSDAKELAYRLYFIEQPSTPADGSQGGQLAMAVSFGVPVFIQPVKVKPNLTASPVQLEQGKLTFTLSNDGNVTHRLRRVVIGNQGASINQFDNWYLQPGSSRSYQLAVPQNACADSPQRITIETDRSNNTQQLLIPKQVCTN</sequence>
<dbReference type="InterPro" id="IPR013783">
    <property type="entry name" value="Ig-like_fold"/>
</dbReference>
<dbReference type="PANTHER" id="PTHR30251">
    <property type="entry name" value="PILUS ASSEMBLY CHAPERONE"/>
    <property type="match status" value="1"/>
</dbReference>
<evidence type="ECO:0000259" key="2">
    <source>
        <dbReference type="Pfam" id="PF00345"/>
    </source>
</evidence>
<keyword evidence="1" id="KW-0732">Signal</keyword>
<evidence type="ECO:0000256" key="1">
    <source>
        <dbReference type="SAM" id="SignalP"/>
    </source>
</evidence>
<organism evidence="3 4">
    <name type="scientific">Deefgea chitinilytica</name>
    <dbReference type="NCBI Taxonomy" id="570276"/>
    <lineage>
        <taxon>Bacteria</taxon>
        <taxon>Pseudomonadati</taxon>
        <taxon>Pseudomonadota</taxon>
        <taxon>Betaproteobacteria</taxon>
        <taxon>Neisseriales</taxon>
        <taxon>Chitinibacteraceae</taxon>
        <taxon>Deefgea</taxon>
    </lineage>
</organism>
<feature type="chain" id="PRO_5046188161" evidence="1">
    <location>
        <begin position="19"/>
        <end position="240"/>
    </location>
</feature>
<evidence type="ECO:0000313" key="4">
    <source>
        <dbReference type="Proteomes" id="UP001195660"/>
    </source>
</evidence>
<keyword evidence="4" id="KW-1185">Reference proteome</keyword>
<dbReference type="InterPro" id="IPR050643">
    <property type="entry name" value="Periplasmic_pilus_chap"/>
</dbReference>
<proteinExistence type="predicted"/>
<feature type="domain" description="Pili assembly chaperone N-terminal" evidence="2">
    <location>
        <begin position="22"/>
        <end position="144"/>
    </location>
</feature>
<feature type="signal peptide" evidence="1">
    <location>
        <begin position="1"/>
        <end position="18"/>
    </location>
</feature>
<dbReference type="Proteomes" id="UP001195660">
    <property type="component" value="Unassembled WGS sequence"/>
</dbReference>
<reference evidence="3 4" key="1">
    <citation type="submission" date="2019-11" db="EMBL/GenBank/DDBJ databases">
        <title>Novel Deefgea species.</title>
        <authorList>
            <person name="Han J.-H."/>
        </authorList>
    </citation>
    <scope>NUCLEOTIDE SEQUENCE [LARGE SCALE GENOMIC DNA]</scope>
    <source>
        <strain evidence="3 4">LMG 24817</strain>
    </source>
</reference>
<protein>
    <submittedName>
        <fullName evidence="3">Fimbria/pilus periplasmic chaperone</fullName>
    </submittedName>
</protein>
<dbReference type="InterPro" id="IPR016147">
    <property type="entry name" value="Pili_assmbl_chaperone_N"/>
</dbReference>